<dbReference type="Proteomes" id="UP001196601">
    <property type="component" value="Unassembled WGS sequence"/>
</dbReference>
<protein>
    <recommendedName>
        <fullName evidence="3">SAF domain-containing protein</fullName>
    </recommendedName>
</protein>
<dbReference type="EMBL" id="JADPMV010000002">
    <property type="protein sequence ID" value="MBS7663995.1"/>
    <property type="molecule type" value="Genomic_DNA"/>
</dbReference>
<sequence length="251" mass="27480">MKRKYSGSTTAAMATFLVSGVLVSVLGVRQVERHNTQEVWGINGNWPVGTLLRPELLRKVRVDKDRPGVEDPRLLIGKRLTSDKQDGEAIWPAELVKPARSWLAQQIPESKVLYTFTPRKGSIPHSQLRNGDRFDVLVSGRKGVRTVARDARLIGALAQRTPSADAPTGLGSLALPPQARDKPVAGTPLVIAIAPEEVYPLASIGPREKVTIVLHGAGEADPDRQRIEPQPTHRQVELLSGLKRRSVTVEM</sequence>
<name>A0ABS5Q5X4_9PSED</name>
<reference evidence="1 2" key="1">
    <citation type="journal article" date="2021" name="Syst. Appl. Microbiol.">
        <title>Pseudomonas lalucatii sp. nov. isolated from Vallgornera, a karstic cave in Mallorca, Western Mediterranean.</title>
        <authorList>
            <person name="Busquets A."/>
            <person name="Mulet M."/>
            <person name="Gomila M."/>
            <person name="Garcia-Valdes E."/>
        </authorList>
    </citation>
    <scope>NUCLEOTIDE SEQUENCE [LARGE SCALE GENOMIC DNA]</scope>
    <source>
        <strain evidence="1 2">R1b54</strain>
    </source>
</reference>
<evidence type="ECO:0000313" key="2">
    <source>
        <dbReference type="Proteomes" id="UP001196601"/>
    </source>
</evidence>
<dbReference type="RefSeq" id="WP_213641353.1">
    <property type="nucleotide sequence ID" value="NZ_JADPMV010000002.1"/>
</dbReference>
<evidence type="ECO:0008006" key="3">
    <source>
        <dbReference type="Google" id="ProtNLM"/>
    </source>
</evidence>
<gene>
    <name evidence="1" type="ORF">I0D00_18890</name>
</gene>
<proteinExistence type="predicted"/>
<keyword evidence="2" id="KW-1185">Reference proteome</keyword>
<comment type="caution">
    <text evidence="1">The sequence shown here is derived from an EMBL/GenBank/DDBJ whole genome shotgun (WGS) entry which is preliminary data.</text>
</comment>
<accession>A0ABS5Q5X4</accession>
<evidence type="ECO:0000313" key="1">
    <source>
        <dbReference type="EMBL" id="MBS7663995.1"/>
    </source>
</evidence>
<organism evidence="1 2">
    <name type="scientific">Pseudomonas lalucatii</name>
    <dbReference type="NCBI Taxonomy" id="1424203"/>
    <lineage>
        <taxon>Bacteria</taxon>
        <taxon>Pseudomonadati</taxon>
        <taxon>Pseudomonadota</taxon>
        <taxon>Gammaproteobacteria</taxon>
        <taxon>Pseudomonadales</taxon>
        <taxon>Pseudomonadaceae</taxon>
        <taxon>Pseudomonas</taxon>
    </lineage>
</organism>